<evidence type="ECO:0000313" key="2">
    <source>
        <dbReference type="Proteomes" id="UP000324222"/>
    </source>
</evidence>
<dbReference type="Proteomes" id="UP000324222">
    <property type="component" value="Unassembled WGS sequence"/>
</dbReference>
<sequence>MYFNKKQTTTAWFSYPSMSWLKPQHITKLTLQRLLHHTKQHTQDTPLITIHISTPHPLNGPHLKGAPQLSAHHKHLGCTSEKHCCHHHTTQQTGAPSIAQHQFTHKLYFNITVGTQATFLDLPS</sequence>
<proteinExistence type="predicted"/>
<dbReference type="AlphaFoldDB" id="A0A5B7E4V2"/>
<keyword evidence="2" id="KW-1185">Reference proteome</keyword>
<name>A0A5B7E4V2_PORTR</name>
<reference evidence="1 2" key="1">
    <citation type="submission" date="2019-05" db="EMBL/GenBank/DDBJ databases">
        <title>Another draft genome of Portunus trituberculatus and its Hox gene families provides insights of decapod evolution.</title>
        <authorList>
            <person name="Jeong J.-H."/>
            <person name="Song I."/>
            <person name="Kim S."/>
            <person name="Choi T."/>
            <person name="Kim D."/>
            <person name="Ryu S."/>
            <person name="Kim W."/>
        </authorList>
    </citation>
    <scope>NUCLEOTIDE SEQUENCE [LARGE SCALE GENOMIC DNA]</scope>
    <source>
        <tissue evidence="1">Muscle</tissue>
    </source>
</reference>
<protein>
    <submittedName>
        <fullName evidence="1">Uncharacterized protein</fullName>
    </submittedName>
</protein>
<gene>
    <name evidence="1" type="ORF">E2C01_021619</name>
</gene>
<dbReference type="EMBL" id="VSRR010001909">
    <property type="protein sequence ID" value="MPC28415.1"/>
    <property type="molecule type" value="Genomic_DNA"/>
</dbReference>
<organism evidence="1 2">
    <name type="scientific">Portunus trituberculatus</name>
    <name type="common">Swimming crab</name>
    <name type="synonym">Neptunus trituberculatus</name>
    <dbReference type="NCBI Taxonomy" id="210409"/>
    <lineage>
        <taxon>Eukaryota</taxon>
        <taxon>Metazoa</taxon>
        <taxon>Ecdysozoa</taxon>
        <taxon>Arthropoda</taxon>
        <taxon>Crustacea</taxon>
        <taxon>Multicrustacea</taxon>
        <taxon>Malacostraca</taxon>
        <taxon>Eumalacostraca</taxon>
        <taxon>Eucarida</taxon>
        <taxon>Decapoda</taxon>
        <taxon>Pleocyemata</taxon>
        <taxon>Brachyura</taxon>
        <taxon>Eubrachyura</taxon>
        <taxon>Portunoidea</taxon>
        <taxon>Portunidae</taxon>
        <taxon>Portuninae</taxon>
        <taxon>Portunus</taxon>
    </lineage>
</organism>
<accession>A0A5B7E4V2</accession>
<evidence type="ECO:0000313" key="1">
    <source>
        <dbReference type="EMBL" id="MPC28415.1"/>
    </source>
</evidence>
<comment type="caution">
    <text evidence="1">The sequence shown here is derived from an EMBL/GenBank/DDBJ whole genome shotgun (WGS) entry which is preliminary data.</text>
</comment>